<comment type="caution">
    <text evidence="12">The sequence shown here is derived from an EMBL/GenBank/DDBJ whole genome shotgun (WGS) entry which is preliminary data.</text>
</comment>
<keyword evidence="8" id="KW-0378">Hydrolase</keyword>
<dbReference type="GO" id="GO:0008270">
    <property type="term" value="F:zinc ion binding"/>
    <property type="evidence" value="ECO:0007669"/>
    <property type="project" value="UniProtKB-KW"/>
</dbReference>
<keyword evidence="6" id="KW-0863">Zinc-finger</keyword>
<keyword evidence="13" id="KW-1185">Reference proteome</keyword>
<dbReference type="InterPro" id="IPR003323">
    <property type="entry name" value="OTU_dom"/>
</dbReference>
<dbReference type="EC" id="3.4.19.12" evidence="3"/>
<keyword evidence="5" id="KW-0479">Metal-binding</keyword>
<dbReference type="EMBL" id="CASHTH010000187">
    <property type="protein sequence ID" value="CAI7993394.1"/>
    <property type="molecule type" value="Genomic_DNA"/>
</dbReference>
<evidence type="ECO:0000259" key="11">
    <source>
        <dbReference type="PROSITE" id="PS50802"/>
    </source>
</evidence>
<dbReference type="Proteomes" id="UP001174909">
    <property type="component" value="Unassembled WGS sequence"/>
</dbReference>
<accession>A0AA35QVH9</accession>
<evidence type="ECO:0000256" key="6">
    <source>
        <dbReference type="ARBA" id="ARBA00022771"/>
    </source>
</evidence>
<evidence type="ECO:0000256" key="3">
    <source>
        <dbReference type="ARBA" id="ARBA00012759"/>
    </source>
</evidence>
<evidence type="ECO:0000313" key="12">
    <source>
        <dbReference type="EMBL" id="CAI7993394.1"/>
    </source>
</evidence>
<feature type="domain" description="OTU" evidence="11">
    <location>
        <begin position="5"/>
        <end position="148"/>
    </location>
</feature>
<evidence type="ECO:0000256" key="10">
    <source>
        <dbReference type="ARBA" id="ARBA00022833"/>
    </source>
</evidence>
<gene>
    <name evidence="12" type="ORF">GBAR_LOCUS1248</name>
</gene>
<evidence type="ECO:0000256" key="7">
    <source>
        <dbReference type="ARBA" id="ARBA00022786"/>
    </source>
</evidence>
<evidence type="ECO:0000256" key="9">
    <source>
        <dbReference type="ARBA" id="ARBA00022807"/>
    </source>
</evidence>
<dbReference type="Pfam" id="PF02338">
    <property type="entry name" value="OTU"/>
    <property type="match status" value="1"/>
</dbReference>
<evidence type="ECO:0000313" key="13">
    <source>
        <dbReference type="Proteomes" id="UP001174909"/>
    </source>
</evidence>
<protein>
    <recommendedName>
        <fullName evidence="3">ubiquitinyl hydrolase 1</fullName>
        <ecNumber evidence="3">3.4.19.12</ecNumber>
    </recommendedName>
</protein>
<dbReference type="PANTHER" id="PTHR13367:SF28">
    <property type="entry name" value="UBIQUITIN THIOESTERASE ZRANB1"/>
    <property type="match status" value="1"/>
</dbReference>
<keyword evidence="4" id="KW-0645">Protease</keyword>
<organism evidence="12 13">
    <name type="scientific">Geodia barretti</name>
    <name type="common">Barrett's horny sponge</name>
    <dbReference type="NCBI Taxonomy" id="519541"/>
    <lineage>
        <taxon>Eukaryota</taxon>
        <taxon>Metazoa</taxon>
        <taxon>Porifera</taxon>
        <taxon>Demospongiae</taxon>
        <taxon>Heteroscleromorpha</taxon>
        <taxon>Tetractinellida</taxon>
        <taxon>Astrophorina</taxon>
        <taxon>Geodiidae</taxon>
        <taxon>Geodia</taxon>
    </lineage>
</organism>
<reference evidence="12" key="1">
    <citation type="submission" date="2023-03" db="EMBL/GenBank/DDBJ databases">
        <authorList>
            <person name="Steffen K."/>
            <person name="Cardenas P."/>
        </authorList>
    </citation>
    <scope>NUCLEOTIDE SEQUENCE</scope>
</reference>
<evidence type="ECO:0000256" key="5">
    <source>
        <dbReference type="ARBA" id="ARBA00022723"/>
    </source>
</evidence>
<proteinExistence type="inferred from homology"/>
<dbReference type="GO" id="GO:0005634">
    <property type="term" value="C:nucleus"/>
    <property type="evidence" value="ECO:0007669"/>
    <property type="project" value="TreeGrafter"/>
</dbReference>
<sequence>MGCYLYPLWNRTAGDCLLDSVLQATWGVMDRDGTLRRALADSLVDGASLFYKRWKEEEQRQAHLQGYSLGEDQLRQDWAAVLALADQKRKSLEQIHVFALAHVLRRPVVVYGVKVVKNFRGENLGFVNFEGLSSLIAAGVSFGKILPFQVSMTDSIPSKHDRFRSKYVSMTDSVPSKHDRFRSK</sequence>
<keyword evidence="9" id="KW-0788">Thiol protease</keyword>
<evidence type="ECO:0000256" key="4">
    <source>
        <dbReference type="ARBA" id="ARBA00022670"/>
    </source>
</evidence>
<dbReference type="PROSITE" id="PS50802">
    <property type="entry name" value="OTU"/>
    <property type="match status" value="1"/>
</dbReference>
<dbReference type="GO" id="GO:0005737">
    <property type="term" value="C:cytoplasm"/>
    <property type="evidence" value="ECO:0007669"/>
    <property type="project" value="TreeGrafter"/>
</dbReference>
<dbReference type="GO" id="GO:0071947">
    <property type="term" value="P:protein deubiquitination involved in ubiquitin-dependent protein catabolic process"/>
    <property type="evidence" value="ECO:0007669"/>
    <property type="project" value="TreeGrafter"/>
</dbReference>
<comment type="catalytic activity">
    <reaction evidence="1">
        <text>Thiol-dependent hydrolysis of ester, thioester, amide, peptide and isopeptide bonds formed by the C-terminal Gly of ubiquitin (a 76-residue protein attached to proteins as an intracellular targeting signal).</text>
        <dbReference type="EC" id="3.4.19.12"/>
    </reaction>
</comment>
<dbReference type="GO" id="GO:0070530">
    <property type="term" value="F:K63-linked polyubiquitin modification-dependent protein binding"/>
    <property type="evidence" value="ECO:0007669"/>
    <property type="project" value="TreeGrafter"/>
</dbReference>
<evidence type="ECO:0000256" key="2">
    <source>
        <dbReference type="ARBA" id="ARBA00005865"/>
    </source>
</evidence>
<keyword evidence="10" id="KW-0862">Zinc</keyword>
<evidence type="ECO:0000256" key="8">
    <source>
        <dbReference type="ARBA" id="ARBA00022801"/>
    </source>
</evidence>
<evidence type="ECO:0000256" key="1">
    <source>
        <dbReference type="ARBA" id="ARBA00000707"/>
    </source>
</evidence>
<dbReference type="AlphaFoldDB" id="A0AA35QVH9"/>
<dbReference type="PANTHER" id="PTHR13367">
    <property type="entry name" value="UBIQUITIN THIOESTERASE"/>
    <property type="match status" value="1"/>
</dbReference>
<keyword evidence="7" id="KW-0833">Ubl conjugation pathway</keyword>
<name>A0AA35QVH9_GEOBA</name>
<dbReference type="InterPro" id="IPR051346">
    <property type="entry name" value="OTU_Deubiquitinase"/>
</dbReference>
<dbReference type="GO" id="GO:0004843">
    <property type="term" value="F:cysteine-type deubiquitinase activity"/>
    <property type="evidence" value="ECO:0007669"/>
    <property type="project" value="UniProtKB-EC"/>
</dbReference>
<comment type="similarity">
    <text evidence="2">Belongs to the peptidase C64 family.</text>
</comment>